<dbReference type="Proteomes" id="UP001396898">
    <property type="component" value="Unassembled WGS sequence"/>
</dbReference>
<dbReference type="SUPFAM" id="SSF48264">
    <property type="entry name" value="Cytochrome P450"/>
    <property type="match status" value="1"/>
</dbReference>
<dbReference type="EMBL" id="JAQQWI010000004">
    <property type="protein sequence ID" value="KAK8036500.1"/>
    <property type="molecule type" value="Genomic_DNA"/>
</dbReference>
<evidence type="ECO:0000256" key="9">
    <source>
        <dbReference type="SAM" id="Phobius"/>
    </source>
</evidence>
<dbReference type="PRINTS" id="PR00465">
    <property type="entry name" value="EP450IV"/>
</dbReference>
<reference evidence="10 11" key="1">
    <citation type="submission" date="2023-01" db="EMBL/GenBank/DDBJ databases">
        <title>Analysis of 21 Apiospora genomes using comparative genomics revels a genus with tremendous synthesis potential of carbohydrate active enzymes and secondary metabolites.</title>
        <authorList>
            <person name="Sorensen T."/>
        </authorList>
    </citation>
    <scope>NUCLEOTIDE SEQUENCE [LARGE SCALE GENOMIC DNA]</scope>
    <source>
        <strain evidence="10 11">CBS 20057</strain>
    </source>
</reference>
<evidence type="ECO:0000256" key="7">
    <source>
        <dbReference type="ARBA" id="ARBA00023033"/>
    </source>
</evidence>
<keyword evidence="9" id="KW-1133">Transmembrane helix</keyword>
<evidence type="ECO:0000256" key="8">
    <source>
        <dbReference type="RuleBase" id="RU000461"/>
    </source>
</evidence>
<dbReference type="PROSITE" id="PS00086">
    <property type="entry name" value="CYTOCHROME_P450"/>
    <property type="match status" value="1"/>
</dbReference>
<keyword evidence="6 8" id="KW-0408">Iron</keyword>
<organism evidence="10 11">
    <name type="scientific">Apiospora marii</name>
    <dbReference type="NCBI Taxonomy" id="335849"/>
    <lineage>
        <taxon>Eukaryota</taxon>
        <taxon>Fungi</taxon>
        <taxon>Dikarya</taxon>
        <taxon>Ascomycota</taxon>
        <taxon>Pezizomycotina</taxon>
        <taxon>Sordariomycetes</taxon>
        <taxon>Xylariomycetidae</taxon>
        <taxon>Amphisphaeriales</taxon>
        <taxon>Apiosporaceae</taxon>
        <taxon>Apiospora</taxon>
    </lineage>
</organism>
<dbReference type="PANTHER" id="PTHR24305">
    <property type="entry name" value="CYTOCHROME P450"/>
    <property type="match status" value="1"/>
</dbReference>
<evidence type="ECO:0000256" key="5">
    <source>
        <dbReference type="ARBA" id="ARBA00023002"/>
    </source>
</evidence>
<feature type="transmembrane region" description="Helical" evidence="9">
    <location>
        <begin position="6"/>
        <end position="28"/>
    </location>
</feature>
<keyword evidence="11" id="KW-1185">Reference proteome</keyword>
<dbReference type="PANTHER" id="PTHR24305:SF157">
    <property type="entry name" value="N-ACETYLTRYPTOPHAN 6-HYDROXYLASE IVOC-RELATED"/>
    <property type="match status" value="1"/>
</dbReference>
<keyword evidence="3 8" id="KW-0349">Heme</keyword>
<dbReference type="InterPro" id="IPR036396">
    <property type="entry name" value="Cyt_P450_sf"/>
</dbReference>
<keyword evidence="9" id="KW-0472">Membrane</keyword>
<dbReference type="InterPro" id="IPR001128">
    <property type="entry name" value="Cyt_P450"/>
</dbReference>
<dbReference type="Pfam" id="PF00067">
    <property type="entry name" value="p450"/>
    <property type="match status" value="1"/>
</dbReference>
<evidence type="ECO:0000256" key="2">
    <source>
        <dbReference type="ARBA" id="ARBA00010617"/>
    </source>
</evidence>
<evidence type="ECO:0000313" key="10">
    <source>
        <dbReference type="EMBL" id="KAK8036500.1"/>
    </source>
</evidence>
<keyword evidence="7 8" id="KW-0503">Monooxygenase</keyword>
<keyword evidence="4 8" id="KW-0479">Metal-binding</keyword>
<evidence type="ECO:0000313" key="11">
    <source>
        <dbReference type="Proteomes" id="UP001396898"/>
    </source>
</evidence>
<dbReference type="CDD" id="cd11062">
    <property type="entry name" value="CYP58-like"/>
    <property type="match status" value="1"/>
</dbReference>
<gene>
    <name evidence="10" type="ORF">PG991_001637</name>
</gene>
<evidence type="ECO:0000256" key="6">
    <source>
        <dbReference type="ARBA" id="ARBA00023004"/>
    </source>
</evidence>
<sequence>MESVARWQALAIAVLAYYATLVFYRLFLDPLSRFPGPRLAAISRWYEAYYDVVLGGRYTFKIAQLHNEYGPIIRISPYELHVADPAFFETLYRLDGRWDKYSWTYDAFGAKESTVFGSGHDAHKLHRRSIAPFFSKQNIWARQDLINGNVNKLCHRISKLDGATFNLGAAISAFTRDNANKFILGKDYNELDIDEFGIGLSNASHGAGAFWRTTKHIRWFGPLLKAMPISWAMKSADEGTKAFLRFMQQQEKDTRETLAAAMSPSDTVSDTVRDTMVYEIAHSSLPPADKALDRVMQEVGPTLGAAYETTASALRLILFHVYSDREILRRLRGELASVSAGGGPGTREPISLKQLERLPYLTAVVTEGMRLSPGIATRAARIADKDLFYDEWCIPAGVPVGMTTYLMHTDESLYPEPMRFNSDRWTGSKEDVADPRFYAPFSRGTRMCLGMHLAWAQMYLVLAALVKDFDLTVEGATAKDFEAEMDNFAIGTKAGPNLYTHVSIHTG</sequence>
<evidence type="ECO:0000256" key="4">
    <source>
        <dbReference type="ARBA" id="ARBA00022723"/>
    </source>
</evidence>
<accession>A0ABR1SRZ3</accession>
<proteinExistence type="inferred from homology"/>
<comment type="cofactor">
    <cofactor evidence="1">
        <name>heme</name>
        <dbReference type="ChEBI" id="CHEBI:30413"/>
    </cofactor>
</comment>
<dbReference type="InterPro" id="IPR017972">
    <property type="entry name" value="Cyt_P450_CS"/>
</dbReference>
<comment type="caution">
    <text evidence="10">The sequence shown here is derived from an EMBL/GenBank/DDBJ whole genome shotgun (WGS) entry which is preliminary data.</text>
</comment>
<keyword evidence="5 8" id="KW-0560">Oxidoreductase</keyword>
<name>A0ABR1SRZ3_9PEZI</name>
<evidence type="ECO:0000256" key="3">
    <source>
        <dbReference type="ARBA" id="ARBA00022617"/>
    </source>
</evidence>
<comment type="similarity">
    <text evidence="2 8">Belongs to the cytochrome P450 family.</text>
</comment>
<protein>
    <submittedName>
        <fullName evidence="10">Cytochrome P450</fullName>
    </submittedName>
</protein>
<dbReference type="InterPro" id="IPR050121">
    <property type="entry name" value="Cytochrome_P450_monoxygenase"/>
</dbReference>
<dbReference type="Gene3D" id="1.10.630.10">
    <property type="entry name" value="Cytochrome P450"/>
    <property type="match status" value="1"/>
</dbReference>
<keyword evidence="9" id="KW-0812">Transmembrane</keyword>
<evidence type="ECO:0000256" key="1">
    <source>
        <dbReference type="ARBA" id="ARBA00001971"/>
    </source>
</evidence>
<dbReference type="PRINTS" id="PR00385">
    <property type="entry name" value="P450"/>
</dbReference>
<dbReference type="InterPro" id="IPR002403">
    <property type="entry name" value="Cyt_P450_E_grp-IV"/>
</dbReference>